<feature type="transmembrane region" description="Helical" evidence="1">
    <location>
        <begin position="43"/>
        <end position="62"/>
    </location>
</feature>
<dbReference type="Pfam" id="PF03703">
    <property type="entry name" value="bPH_2"/>
    <property type="match status" value="1"/>
</dbReference>
<dbReference type="RefSeq" id="WP_186076286.1">
    <property type="nucleotide sequence ID" value="NZ_CAJEWB010000004.1"/>
</dbReference>
<name>A0A6V7R514_9BACL</name>
<evidence type="ECO:0000313" key="3">
    <source>
        <dbReference type="EMBL" id="CAD2072134.1"/>
    </source>
</evidence>
<proteinExistence type="predicted"/>
<sequence length="155" mass="18147">MIRLSYDVRKYLRLKSLITFFIILIFYLIIAGLIFFLDFYKEWILLGLLVLTVLHLIIFVIIKPKIYQNVTKYQVFKTRVVTVEGFIIVEHKMLPLKRVQGVRVAHGIISRRYGLANMTVTTAGTSFKLPPLKIEEAYALQAQMIDLVKEEFTYE</sequence>
<accession>A0A6V7R514</accession>
<evidence type="ECO:0000256" key="1">
    <source>
        <dbReference type="SAM" id="Phobius"/>
    </source>
</evidence>
<evidence type="ECO:0000313" key="4">
    <source>
        <dbReference type="Proteomes" id="UP000588186"/>
    </source>
</evidence>
<dbReference type="AlphaFoldDB" id="A0A6V7R514"/>
<comment type="caution">
    <text evidence="3">The sequence shown here is derived from an EMBL/GenBank/DDBJ whole genome shotgun (WGS) entry which is preliminary data.</text>
</comment>
<feature type="transmembrane region" description="Helical" evidence="1">
    <location>
        <begin position="12"/>
        <end position="37"/>
    </location>
</feature>
<dbReference type="Proteomes" id="UP000588186">
    <property type="component" value="Unassembled WGS sequence"/>
</dbReference>
<dbReference type="EMBL" id="CAJEWB010000004">
    <property type="protein sequence ID" value="CAD2072134.1"/>
    <property type="molecule type" value="Genomic_DNA"/>
</dbReference>
<dbReference type="PANTHER" id="PTHR34473">
    <property type="entry name" value="UPF0699 TRANSMEMBRANE PROTEIN YDBS"/>
    <property type="match status" value="1"/>
</dbReference>
<keyword evidence="1" id="KW-0812">Transmembrane</keyword>
<dbReference type="PANTHER" id="PTHR34473:SF2">
    <property type="entry name" value="UPF0699 TRANSMEMBRANE PROTEIN YDBT"/>
    <property type="match status" value="1"/>
</dbReference>
<evidence type="ECO:0000259" key="2">
    <source>
        <dbReference type="Pfam" id="PF03703"/>
    </source>
</evidence>
<dbReference type="InterPro" id="IPR005182">
    <property type="entry name" value="YdbS-like_PH"/>
</dbReference>
<feature type="domain" description="YdbS-like PH" evidence="2">
    <location>
        <begin position="71"/>
        <end position="143"/>
    </location>
</feature>
<protein>
    <submittedName>
        <fullName evidence="3">Bacterial membrane flanked domain protein</fullName>
    </submittedName>
</protein>
<keyword evidence="1" id="KW-0472">Membrane</keyword>
<organism evidence="3 4">
    <name type="scientific">Phocicoccus pinnipedialis</name>
    <dbReference type="NCBI Taxonomy" id="110845"/>
    <lineage>
        <taxon>Bacteria</taxon>
        <taxon>Bacillati</taxon>
        <taxon>Bacillota</taxon>
        <taxon>Bacilli</taxon>
        <taxon>Bacillales</taxon>
        <taxon>Salinicoccaceae</taxon>
        <taxon>Phocicoccus</taxon>
    </lineage>
</organism>
<reference evidence="3 4" key="1">
    <citation type="submission" date="2020-07" db="EMBL/GenBank/DDBJ databases">
        <authorList>
            <person name="Criscuolo A."/>
        </authorList>
    </citation>
    <scope>NUCLEOTIDE SEQUENCE [LARGE SCALE GENOMIC DNA]</scope>
    <source>
        <strain evidence="3">CIP107946</strain>
    </source>
</reference>
<keyword evidence="1" id="KW-1133">Transmembrane helix</keyword>
<keyword evidence="4" id="KW-1185">Reference proteome</keyword>
<gene>
    <name evidence="3" type="ORF">JEOPIN946_00332</name>
</gene>